<keyword evidence="1" id="KW-0472">Membrane</keyword>
<proteinExistence type="evidence at transcript level"/>
<organism evidence="2">
    <name type="scientific">Homo sapiens</name>
    <name type="common">Human</name>
    <dbReference type="NCBI Taxonomy" id="9606"/>
    <lineage>
        <taxon>Eukaryota</taxon>
        <taxon>Metazoa</taxon>
        <taxon>Chordata</taxon>
        <taxon>Craniata</taxon>
        <taxon>Vertebrata</taxon>
        <taxon>Euteleostomi</taxon>
        <taxon>Mammalia</taxon>
        <taxon>Eutheria</taxon>
        <taxon>Euarchontoglires</taxon>
        <taxon>Primates</taxon>
        <taxon>Haplorrhini</taxon>
        <taxon>Catarrhini</taxon>
        <taxon>Hominidae</taxon>
        <taxon>Homo</taxon>
    </lineage>
</organism>
<evidence type="ECO:0000256" key="1">
    <source>
        <dbReference type="SAM" id="Phobius"/>
    </source>
</evidence>
<dbReference type="AlphaFoldDB" id="Q6ZP62"/>
<protein>
    <submittedName>
        <fullName evidence="2">cDNA FLJ26456 fis, clone KDN03662</fullName>
    </submittedName>
</protein>
<evidence type="ECO:0000313" key="2">
    <source>
        <dbReference type="EMBL" id="BAC85263.1"/>
    </source>
</evidence>
<accession>Q6ZP62</accession>
<name>Q6ZP62_HUMAN</name>
<sequence length="125" mass="14241">MNKNTFNLFYIYLLSAYCVIGNINFWALYHISIFPIHLPYMGTLLPPCCTPPSKCAHAHAHTFVYESGQLQVEVLRASASLPVPQLYLSGHLQEALSLSPFVCNRSFKHSRYNLHLSIMKRQVIS</sequence>
<feature type="transmembrane region" description="Helical" evidence="1">
    <location>
        <begin position="7"/>
        <end position="29"/>
    </location>
</feature>
<dbReference type="EMBL" id="AK129966">
    <property type="protein sequence ID" value="BAC85263.1"/>
    <property type="molecule type" value="mRNA"/>
</dbReference>
<keyword evidence="1" id="KW-0812">Transmembrane</keyword>
<reference evidence="2" key="1">
    <citation type="submission" date="2003-07" db="EMBL/GenBank/DDBJ databases">
        <title>NEDO human cDNA sequencing project.</title>
        <authorList>
            <person name="Tashiro H."/>
            <person name="Yamazaki M."/>
            <person name="Watanabe K."/>
            <person name="Kumagai A."/>
            <person name="Itakura S."/>
            <person name="Fukuzumi Y."/>
            <person name="Fujimori Y."/>
            <person name="Komiyama M."/>
            <person name="Suzuki Y."/>
            <person name="Hata H."/>
            <person name="Nakagawa K."/>
            <person name="Mizuno S."/>
            <person name="Morinaga M."/>
            <person name="Kawamura M."/>
            <person name="Sugiyama T."/>
            <person name="Irie R."/>
            <person name="Otsuki T."/>
            <person name="Sato H."/>
            <person name="Nishikawa T."/>
            <person name="Sugiyama A."/>
            <person name="Kawakami B."/>
            <person name="Nagai K."/>
            <person name="Isogai T."/>
            <person name="Sugano S."/>
        </authorList>
    </citation>
    <scope>NUCLEOTIDE SEQUENCE</scope>
    <source>
        <tissue evidence="2">Kidney</tissue>
    </source>
</reference>
<keyword evidence="1" id="KW-1133">Transmembrane helix</keyword>